<name>D1AVD0_STRM9</name>
<feature type="chain" id="PRO_5003021097" description="Tetratricopeptide domain protein" evidence="1">
    <location>
        <begin position="20"/>
        <end position="384"/>
    </location>
</feature>
<dbReference type="AlphaFoldDB" id="D1AVD0"/>
<dbReference type="EMBL" id="CP001779">
    <property type="protein sequence ID" value="ACZ01690.1"/>
    <property type="molecule type" value="Genomic_DNA"/>
</dbReference>
<evidence type="ECO:0000313" key="3">
    <source>
        <dbReference type="Proteomes" id="UP000002072"/>
    </source>
</evidence>
<gene>
    <name evidence="2" type="ordered locus">Smon_1236</name>
</gene>
<evidence type="ECO:0000256" key="1">
    <source>
        <dbReference type="SAM" id="SignalP"/>
    </source>
</evidence>
<dbReference type="eggNOG" id="COG0495">
    <property type="taxonomic scope" value="Bacteria"/>
</dbReference>
<evidence type="ECO:0000313" key="2">
    <source>
        <dbReference type="EMBL" id="ACZ01690.1"/>
    </source>
</evidence>
<reference evidence="2 3" key="1">
    <citation type="journal article" date="2009" name="Stand. Genomic Sci.">
        <title>Complete genome sequence of Streptobacillus moniliformis type strain (9901T).</title>
        <authorList>
            <person name="Nolan M."/>
            <person name="Gronow S."/>
            <person name="Lapidus A."/>
            <person name="Ivanova N."/>
            <person name="Copeland A."/>
            <person name="Lucas S."/>
            <person name="Del Rio T.G."/>
            <person name="Chen F."/>
            <person name="Tice H."/>
            <person name="Pitluck S."/>
            <person name="Cheng J.F."/>
            <person name="Sims D."/>
            <person name="Meincke L."/>
            <person name="Bruce D."/>
            <person name="Goodwin L."/>
            <person name="Brettin T."/>
            <person name="Han C."/>
            <person name="Detter J.C."/>
            <person name="Ovchinikova G."/>
            <person name="Pati A."/>
            <person name="Mavromatis K."/>
            <person name="Mikhailova N."/>
            <person name="Chen A."/>
            <person name="Palaniappan K."/>
            <person name="Land M."/>
            <person name="Hauser L."/>
            <person name="Chang Y.J."/>
            <person name="Jeffries C.D."/>
            <person name="Rohde M."/>
            <person name="Sproer C."/>
            <person name="Goker M."/>
            <person name="Bristow J."/>
            <person name="Eisen J.A."/>
            <person name="Markowitz V."/>
            <person name="Hugenholtz P."/>
            <person name="Kyrpides N.C."/>
            <person name="Klenk H.P."/>
            <person name="Chain P."/>
        </authorList>
    </citation>
    <scope>NUCLEOTIDE SEQUENCE [LARGE SCALE GENOMIC DNA]</scope>
    <source>
        <strain evidence="3">ATCC 14647 / DSM 12112 / NCTC 10651 / 9901</strain>
    </source>
</reference>
<dbReference type="OrthoDB" id="95037at2"/>
<dbReference type="Gene3D" id="1.25.40.10">
    <property type="entry name" value="Tetratricopeptide repeat domain"/>
    <property type="match status" value="1"/>
</dbReference>
<accession>D1AVD0</accession>
<evidence type="ECO:0008006" key="4">
    <source>
        <dbReference type="Google" id="ProtNLM"/>
    </source>
</evidence>
<keyword evidence="1" id="KW-0732">Signal</keyword>
<dbReference type="HOGENOM" id="CLU_719471_0_0_0"/>
<dbReference type="GeneID" id="29672782"/>
<dbReference type="STRING" id="519441.Smon_1236"/>
<proteinExistence type="predicted"/>
<sequence length="384" mass="44317">MKKKLLILATLLIATINFAGTKEDFEKAYKNYETTKNVEQLEKDLLEIVKAKTDHYTISSKFDLAKIKIMQKKNDEARKYINEILADKLVSADGIKIAKTLLYSIEENYDKKMKILSELISSDPKDLSLQVEMLKELSVKKDNVKFDRLYKEYVKKIAKDDKLKTSFDINLIKDLLAQKQFSNADKIIKPYFTSKNNELKALANYYTAISKFEQKDIKSSIKYSDMASKLSKELDADIENFAYLLAIENKENDKALKKLIILKNLTKDKSVYFELISLAEVLNKKELVESTTKEFRATLDEKQNMYLNDTLSKLFLSDKMYELAEKYAKKTLTEDKNPEGHLVLAVIYANLNKKEEALKNVREAVSKKVEGAAEIEKQILENLK</sequence>
<dbReference type="SUPFAM" id="SSF48452">
    <property type="entry name" value="TPR-like"/>
    <property type="match status" value="1"/>
</dbReference>
<organism evidence="2 3">
    <name type="scientific">Streptobacillus moniliformis (strain ATCC 14647 / DSM 12112 / NCTC 10651 / 9901)</name>
    <dbReference type="NCBI Taxonomy" id="519441"/>
    <lineage>
        <taxon>Bacteria</taxon>
        <taxon>Fusobacteriati</taxon>
        <taxon>Fusobacteriota</taxon>
        <taxon>Fusobacteriia</taxon>
        <taxon>Fusobacteriales</taxon>
        <taxon>Leptotrichiaceae</taxon>
        <taxon>Streptobacillus</taxon>
    </lineage>
</organism>
<dbReference type="KEGG" id="smf:Smon_1236"/>
<dbReference type="RefSeq" id="WP_012859236.1">
    <property type="nucleotide sequence ID" value="NC_013515.1"/>
</dbReference>
<feature type="signal peptide" evidence="1">
    <location>
        <begin position="1"/>
        <end position="19"/>
    </location>
</feature>
<keyword evidence="3" id="KW-1185">Reference proteome</keyword>
<protein>
    <recommendedName>
        <fullName evidence="4">Tetratricopeptide domain protein</fullName>
    </recommendedName>
</protein>
<dbReference type="InterPro" id="IPR011990">
    <property type="entry name" value="TPR-like_helical_dom_sf"/>
</dbReference>
<dbReference type="Proteomes" id="UP000002072">
    <property type="component" value="Chromosome"/>
</dbReference>